<accession>A0A0N0IQY9</accession>
<evidence type="ECO:0000313" key="1">
    <source>
        <dbReference type="EMBL" id="KPD32196.1"/>
    </source>
</evidence>
<dbReference type="EMBL" id="LJJR01000012">
    <property type="protein sequence ID" value="KPD32196.1"/>
    <property type="molecule type" value="Genomic_DNA"/>
</dbReference>
<proteinExistence type="predicted"/>
<organism evidence="1 2">
    <name type="scientific">Thermus scotoductus</name>
    <dbReference type="NCBI Taxonomy" id="37636"/>
    <lineage>
        <taxon>Bacteria</taxon>
        <taxon>Thermotogati</taxon>
        <taxon>Deinococcota</taxon>
        <taxon>Deinococci</taxon>
        <taxon>Thermales</taxon>
        <taxon>Thermaceae</taxon>
        <taxon>Thermus</taxon>
    </lineage>
</organism>
<name>A0A0N0IQY9_THESC</name>
<gene>
    <name evidence="1" type="ORF">AN926_05380</name>
</gene>
<dbReference type="Proteomes" id="UP000053099">
    <property type="component" value="Unassembled WGS sequence"/>
</dbReference>
<comment type="caution">
    <text evidence="1">The sequence shown here is derived from an EMBL/GenBank/DDBJ whole genome shotgun (WGS) entry which is preliminary data.</text>
</comment>
<sequence length="218" mass="24275">MIRLELPGFSGTPQELREALRRGRLSPRAVPLLLVVDQALAQVPEDLRQRSELLPILAELLLLKLSPEKALTPREEGEEAPLVQVLLDLSETVAFLEERLKKRSRLVPVSPPPLPKPALRLPPRALVEAARPFRKAVLAVSRERFGLLEAWERLKGLLRGRVAFQGLPFASWGEKAVAFAALLEAARLGRVRLYQEAPFAPLYVEAEAPLEGDLERTA</sequence>
<dbReference type="AlphaFoldDB" id="A0A0N0IQY9"/>
<reference evidence="1 2" key="1">
    <citation type="submission" date="2015-09" db="EMBL/GenBank/DDBJ databases">
        <title>Draft genome sequence of Thermus scotoductus strain K1 isolated from a geothermal spring in Nagorno-Karabakh, Armenia.</title>
        <authorList>
            <person name="Saghatelyan A."/>
            <person name="Poghosyan L."/>
            <person name="Panosyan H."/>
            <person name="Birkeland N.-K."/>
        </authorList>
    </citation>
    <scope>NUCLEOTIDE SEQUENCE [LARGE SCALE GENOMIC DNA]</scope>
    <source>
        <strain evidence="1 2">K1</strain>
    </source>
</reference>
<protein>
    <submittedName>
        <fullName evidence="1">Chromosome segregation protein ScpA</fullName>
    </submittedName>
</protein>
<dbReference type="PATRIC" id="fig|37636.3.peg.137"/>
<evidence type="ECO:0000313" key="2">
    <source>
        <dbReference type="Proteomes" id="UP000053099"/>
    </source>
</evidence>